<accession>A0A511RMD2</accession>
<proteinExistence type="predicted"/>
<dbReference type="AlphaFoldDB" id="A0A511RMD2"/>
<comment type="caution">
    <text evidence="2">The sequence shown here is derived from an EMBL/GenBank/DDBJ whole genome shotgun (WGS) entry which is preliminary data.</text>
</comment>
<dbReference type="EMBL" id="BJXN01000009">
    <property type="protein sequence ID" value="GEM90102.1"/>
    <property type="molecule type" value="Genomic_DNA"/>
</dbReference>
<gene>
    <name evidence="2" type="ORF">ODE01S_15360</name>
</gene>
<evidence type="ECO:0000313" key="2">
    <source>
        <dbReference type="EMBL" id="GEM90102.1"/>
    </source>
</evidence>
<organism evidence="2 3">
    <name type="scientific">Oceanithermus desulfurans NBRC 100063</name>
    <dbReference type="NCBI Taxonomy" id="1227550"/>
    <lineage>
        <taxon>Bacteria</taxon>
        <taxon>Thermotogati</taxon>
        <taxon>Deinococcota</taxon>
        <taxon>Deinococci</taxon>
        <taxon>Thermales</taxon>
        <taxon>Thermaceae</taxon>
        <taxon>Oceanithermus</taxon>
    </lineage>
</organism>
<dbReference type="OrthoDB" id="25829at2"/>
<evidence type="ECO:0000256" key="1">
    <source>
        <dbReference type="SAM" id="Coils"/>
    </source>
</evidence>
<keyword evidence="1" id="KW-0175">Coiled coil</keyword>
<dbReference type="Proteomes" id="UP000321827">
    <property type="component" value="Unassembled WGS sequence"/>
</dbReference>
<name>A0A511RMD2_9DEIN</name>
<feature type="coiled-coil region" evidence="1">
    <location>
        <begin position="38"/>
        <end position="65"/>
    </location>
</feature>
<evidence type="ECO:0000313" key="3">
    <source>
        <dbReference type="Proteomes" id="UP000321827"/>
    </source>
</evidence>
<protein>
    <submittedName>
        <fullName evidence="2">Uncharacterized protein</fullName>
    </submittedName>
</protein>
<dbReference type="RefSeq" id="WP_147147547.1">
    <property type="nucleotide sequence ID" value="NZ_BJXN01000009.1"/>
</dbReference>
<reference evidence="2 3" key="1">
    <citation type="submission" date="2019-07" db="EMBL/GenBank/DDBJ databases">
        <title>Whole genome shotgun sequence of Oceanithermus desulfurans NBRC 100063.</title>
        <authorList>
            <person name="Hosoyama A."/>
            <person name="Uohara A."/>
            <person name="Ohji S."/>
            <person name="Ichikawa N."/>
        </authorList>
    </citation>
    <scope>NUCLEOTIDE SEQUENCE [LARGE SCALE GENOMIC DNA]</scope>
    <source>
        <strain evidence="2 3">NBRC 100063</strain>
    </source>
</reference>
<sequence>MLQKTKYVLLGAFLSALGLWGLAVTIPNSFSSGEVVSASKMNENFQALKAAVDALEAKLSEVQAGQKALTSAAGVLAYARQDQGALVQSFNPAGNVTLEFDASNKYATFTFSGLDLSDAAILVTPGGLGLADQGLTCRVDHVLFDGSDSTVGVECVTVRDVTGTGDPRVDLSWEELYLVAIR</sequence>